<evidence type="ECO:0000256" key="3">
    <source>
        <dbReference type="ARBA" id="ARBA00022771"/>
    </source>
</evidence>
<protein>
    <recommendedName>
        <fullName evidence="7">RNA polymerase II-associated protein 3</fullName>
    </recommendedName>
</protein>
<dbReference type="AlphaFoldDB" id="A0A1J1IA24"/>
<dbReference type="CDD" id="cd20379">
    <property type="entry name" value="Tudor_dTUD-like"/>
    <property type="match status" value="1"/>
</dbReference>
<dbReference type="InterPro" id="IPR002893">
    <property type="entry name" value="Znf_MYND"/>
</dbReference>
<dbReference type="SUPFAM" id="SSF54928">
    <property type="entry name" value="RNA-binding domain, RBD"/>
    <property type="match status" value="1"/>
</dbReference>
<dbReference type="Pfam" id="PF00567">
    <property type="entry name" value="TUDOR"/>
    <property type="match status" value="1"/>
</dbReference>
<dbReference type="Pfam" id="PF13877">
    <property type="entry name" value="RPAP3_C"/>
    <property type="match status" value="1"/>
</dbReference>
<evidence type="ECO:0000256" key="6">
    <source>
        <dbReference type="ARBA" id="ARBA00038275"/>
    </source>
</evidence>
<dbReference type="Gene3D" id="1.25.40.10">
    <property type="entry name" value="Tetratricopeptide repeat domain"/>
    <property type="match status" value="1"/>
</dbReference>
<evidence type="ECO:0000256" key="9">
    <source>
        <dbReference type="PROSITE-ProRule" id="PRU00339"/>
    </source>
</evidence>
<dbReference type="Gene3D" id="3.30.70.330">
    <property type="match status" value="1"/>
</dbReference>
<dbReference type="GO" id="GO:0003676">
    <property type="term" value="F:nucleic acid binding"/>
    <property type="evidence" value="ECO:0007669"/>
    <property type="project" value="InterPro"/>
</dbReference>
<keyword evidence="4 9" id="KW-0802">TPR repeat</keyword>
<evidence type="ECO:0000256" key="5">
    <source>
        <dbReference type="ARBA" id="ARBA00022833"/>
    </source>
</evidence>
<keyword evidence="3 8" id="KW-0863">Zinc-finger</keyword>
<dbReference type="InterPro" id="IPR019734">
    <property type="entry name" value="TPR_rpt"/>
</dbReference>
<dbReference type="InterPro" id="IPR025986">
    <property type="entry name" value="RPAP3-like_C"/>
</dbReference>
<dbReference type="Gene3D" id="6.10.140.2220">
    <property type="match status" value="1"/>
</dbReference>
<reference evidence="12 13" key="1">
    <citation type="submission" date="2015-04" db="EMBL/GenBank/DDBJ databases">
        <authorList>
            <person name="Syromyatnikov M.Y."/>
            <person name="Popov V.N."/>
        </authorList>
    </citation>
    <scope>NUCLEOTIDE SEQUENCE [LARGE SCALE GENOMIC DNA]</scope>
</reference>
<dbReference type="OrthoDB" id="2942533at2759"/>
<feature type="repeat" description="TPR" evidence="9">
    <location>
        <begin position="609"/>
        <end position="642"/>
    </location>
</feature>
<dbReference type="EMBL" id="CVRI01000043">
    <property type="protein sequence ID" value="CRK96420.1"/>
    <property type="molecule type" value="Genomic_DNA"/>
</dbReference>
<name>A0A1J1IA24_9DIPT</name>
<dbReference type="PROSITE" id="PS50865">
    <property type="entry name" value="ZF_MYND_2"/>
    <property type="match status" value="1"/>
</dbReference>
<dbReference type="CDD" id="cd00590">
    <property type="entry name" value="RRM_SF"/>
    <property type="match status" value="1"/>
</dbReference>
<keyword evidence="13" id="KW-1185">Reference proteome</keyword>
<evidence type="ECO:0000256" key="7">
    <source>
        <dbReference type="ARBA" id="ARBA00040133"/>
    </source>
</evidence>
<dbReference type="InterPro" id="IPR002999">
    <property type="entry name" value="Tudor"/>
</dbReference>
<dbReference type="SUPFAM" id="SSF144232">
    <property type="entry name" value="HIT/MYND zinc finger-like"/>
    <property type="match status" value="1"/>
</dbReference>
<dbReference type="GO" id="GO:0008270">
    <property type="term" value="F:zinc ion binding"/>
    <property type="evidence" value="ECO:0007669"/>
    <property type="project" value="UniProtKB-KW"/>
</dbReference>
<feature type="region of interest" description="Disordered" evidence="10">
    <location>
        <begin position="1"/>
        <end position="26"/>
    </location>
</feature>
<dbReference type="PROSITE" id="PS50005">
    <property type="entry name" value="TPR"/>
    <property type="match status" value="3"/>
</dbReference>
<evidence type="ECO:0000313" key="12">
    <source>
        <dbReference type="EMBL" id="CRK96420.1"/>
    </source>
</evidence>
<keyword evidence="5" id="KW-0862">Zinc</keyword>
<evidence type="ECO:0000256" key="4">
    <source>
        <dbReference type="ARBA" id="ARBA00022803"/>
    </source>
</evidence>
<dbReference type="InterPro" id="IPR051966">
    <property type="entry name" value="RPAP3"/>
</dbReference>
<accession>A0A1J1IA24</accession>
<evidence type="ECO:0000259" key="11">
    <source>
        <dbReference type="PROSITE" id="PS50865"/>
    </source>
</evidence>
<dbReference type="Proteomes" id="UP000183832">
    <property type="component" value="Unassembled WGS sequence"/>
</dbReference>
<keyword evidence="1" id="KW-0479">Metal-binding</keyword>
<dbReference type="InterPro" id="IPR011990">
    <property type="entry name" value="TPR-like_helical_dom_sf"/>
</dbReference>
<sequence length="983" mass="113935">MMKRKNSTDLSRPSKKVQKMDENRKKSDRRLCLKNVPLDFTKQAIKYHFFQNFPDVSIFMPKNTIKGRTKLVFVTFTDYRETKIAKELINLKKFNHIKADFPLGYEESISIDVPQLNSIQSYVKCNSFDDKICSFCGSIASFVCEVCYTEKTATFYCDESHQTKDWPNHKINCRPLPKLIPISEAVETINNLKEEKAKVKFTIPHVKSPILGDLVVITNVVNGRIIYIRPLKENFESYLFEINFAAQKASNLTEKPKLDDTHFAPKDGKYHRVKVIDELNAESDDVVCFFVDYGYTQKINWQSMKKMQYTIRGKPCHAFKVILGNIFIDYLAQEIVTYLKNLCEAQEALEVIKIMNKSVDAMSVALQRKSNGEIVNGCIEEIGNRNFQNSGCNDESKIIFNLSCVQKLPLGNKIQLRVLDASNINQGFIVCMAAEKFMSFLDLRKELERFCATNLRKNYVKPSLEELCMVEYQDQWERCAVSKIIDVNTIEILLIDKHLHYNQLTMINNKSFEIQNQIRQNVIQTHEDLRSLKQWEQEMKHKEQELRKQQETKDFSNEDHKPPIRSMIDDFQKFQESEESLQKIKGISIKEDNKELELQNELAIKRKDAIELKDKGNMFVKNKDYESAIKMYTKAIDLCSDDAVFYSNRSQCYLSLEKYTECIDDANKAIKLDPTSSKSFYRRMVAYEKNGDDYKALQSCRKLLDLTPDDQTFQNAYDRIHNRIMDAKKKMETEKIRWSRPGSNTKIIDFASKPPHLSSKKPMKRIPVRIRKAASPIPEAIIDKIFDNNTGERIPEPETDSKLFKPNFLISPSPTKATSNISVDIPVIDDKNKLNETNEIIKTEIKKSPTLEELEASETRVINVPTTGSRFFAAWKELNDTQRFLYLKNIVDVNAQVGRIIGAQLNSEILSEIIEIVYKFFLLYNVPYLHLLKDLGNNSEVAMLAMFLQDDEKKKLHELLMRASQGDNAENNMIQEIIKSFQI</sequence>
<gene>
    <name evidence="12" type="ORF">CLUMA_CG009836</name>
</gene>
<evidence type="ECO:0000256" key="10">
    <source>
        <dbReference type="SAM" id="MobiDB-lite"/>
    </source>
</evidence>
<organism evidence="12 13">
    <name type="scientific">Clunio marinus</name>
    <dbReference type="NCBI Taxonomy" id="568069"/>
    <lineage>
        <taxon>Eukaryota</taxon>
        <taxon>Metazoa</taxon>
        <taxon>Ecdysozoa</taxon>
        <taxon>Arthropoda</taxon>
        <taxon>Hexapoda</taxon>
        <taxon>Insecta</taxon>
        <taxon>Pterygota</taxon>
        <taxon>Neoptera</taxon>
        <taxon>Endopterygota</taxon>
        <taxon>Diptera</taxon>
        <taxon>Nematocera</taxon>
        <taxon>Chironomoidea</taxon>
        <taxon>Chironomidae</taxon>
        <taxon>Clunio</taxon>
    </lineage>
</organism>
<evidence type="ECO:0000313" key="13">
    <source>
        <dbReference type="Proteomes" id="UP000183832"/>
    </source>
</evidence>
<dbReference type="Pfam" id="PF01753">
    <property type="entry name" value="zf-MYND"/>
    <property type="match status" value="1"/>
</dbReference>
<dbReference type="Gene3D" id="2.30.30.140">
    <property type="match status" value="1"/>
</dbReference>
<dbReference type="SUPFAM" id="SSF48452">
    <property type="entry name" value="TPR-like"/>
    <property type="match status" value="1"/>
</dbReference>
<feature type="repeat" description="TPR" evidence="9">
    <location>
        <begin position="677"/>
        <end position="710"/>
    </location>
</feature>
<proteinExistence type="inferred from homology"/>
<evidence type="ECO:0000256" key="2">
    <source>
        <dbReference type="ARBA" id="ARBA00022737"/>
    </source>
</evidence>
<feature type="domain" description="MYND-type" evidence="11">
    <location>
        <begin position="133"/>
        <end position="173"/>
    </location>
</feature>
<comment type="similarity">
    <text evidence="6">Belongs to the RPAP3 family.</text>
</comment>
<dbReference type="Pfam" id="PF13181">
    <property type="entry name" value="TPR_8"/>
    <property type="match status" value="2"/>
</dbReference>
<feature type="repeat" description="TPR" evidence="9">
    <location>
        <begin position="643"/>
        <end position="676"/>
    </location>
</feature>
<dbReference type="STRING" id="568069.A0A1J1IA24"/>
<evidence type="ECO:0000256" key="1">
    <source>
        <dbReference type="ARBA" id="ARBA00022723"/>
    </source>
</evidence>
<dbReference type="InterPro" id="IPR035979">
    <property type="entry name" value="RBD_domain_sf"/>
</dbReference>
<dbReference type="GO" id="GO:0101031">
    <property type="term" value="C:protein folding chaperone complex"/>
    <property type="evidence" value="ECO:0007669"/>
    <property type="project" value="TreeGrafter"/>
</dbReference>
<feature type="region of interest" description="Disordered" evidence="10">
    <location>
        <begin position="542"/>
        <end position="563"/>
    </location>
</feature>
<dbReference type="SUPFAM" id="SSF63748">
    <property type="entry name" value="Tudor/PWWP/MBT"/>
    <property type="match status" value="2"/>
</dbReference>
<dbReference type="SMART" id="SM00028">
    <property type="entry name" value="TPR"/>
    <property type="match status" value="3"/>
</dbReference>
<evidence type="ECO:0000256" key="8">
    <source>
        <dbReference type="PROSITE-ProRule" id="PRU00134"/>
    </source>
</evidence>
<keyword evidence="2" id="KW-0677">Repeat</keyword>
<dbReference type="InterPro" id="IPR012677">
    <property type="entry name" value="Nucleotide-bd_a/b_plait_sf"/>
</dbReference>
<dbReference type="PANTHER" id="PTHR46423:SF1">
    <property type="entry name" value="RNA POLYMERASE II-ASSOCIATED PROTEIN 3"/>
    <property type="match status" value="1"/>
</dbReference>
<dbReference type="PANTHER" id="PTHR46423">
    <property type="entry name" value="RNA POLYMERASE II-ASSOCIATED PROTEIN 3"/>
    <property type="match status" value="1"/>
</dbReference>